<feature type="transmembrane region" description="Helical" evidence="9">
    <location>
        <begin position="156"/>
        <end position="177"/>
    </location>
</feature>
<reference evidence="11" key="2">
    <citation type="submission" date="2021-03" db="UniProtKB">
        <authorList>
            <consortium name="Ensembl"/>
        </authorList>
    </citation>
    <scope>IDENTIFICATION</scope>
</reference>
<evidence type="ECO:0000256" key="3">
    <source>
        <dbReference type="ARBA" id="ARBA00022989"/>
    </source>
</evidence>
<accession>A0A803JQI7</accession>
<dbReference type="PROSITE" id="PS50262">
    <property type="entry name" value="G_PROTEIN_RECEP_F1_2"/>
    <property type="match status" value="1"/>
</dbReference>
<evidence type="ECO:0000256" key="4">
    <source>
        <dbReference type="ARBA" id="ARBA00023040"/>
    </source>
</evidence>
<dbReference type="AlphaFoldDB" id="A0A803JQI7"/>
<evidence type="ECO:0000313" key="11">
    <source>
        <dbReference type="Ensembl" id="ENSXETP00000110247"/>
    </source>
</evidence>
<protein>
    <recommendedName>
        <fullName evidence="10">G-protein coupled receptors family 1 profile domain-containing protein</fullName>
    </recommendedName>
</protein>
<keyword evidence="3 9" id="KW-1133">Transmembrane helix</keyword>
<feature type="transmembrane region" description="Helical" evidence="9">
    <location>
        <begin position="43"/>
        <end position="66"/>
    </location>
</feature>
<feature type="transmembrane region" description="Helical" evidence="9">
    <location>
        <begin position="294"/>
        <end position="315"/>
    </location>
</feature>
<feature type="transmembrane region" description="Helical" evidence="9">
    <location>
        <begin position="257"/>
        <end position="282"/>
    </location>
</feature>
<dbReference type="PRINTS" id="PR00237">
    <property type="entry name" value="GPCRRHODOPSN"/>
</dbReference>
<dbReference type="PANTHER" id="PTHR24225:SF76">
    <property type="entry name" value="CHEMOKINE-LIKE RECEPTOR 1"/>
    <property type="match status" value="1"/>
</dbReference>
<dbReference type="GO" id="GO:0016020">
    <property type="term" value="C:membrane"/>
    <property type="evidence" value="ECO:0007669"/>
    <property type="project" value="UniProtKB-SubCell"/>
</dbReference>
<comment type="similarity">
    <text evidence="8">Belongs to the chemokine-like receptor (CMKLR) family.</text>
</comment>
<keyword evidence="2 9" id="KW-0812">Transmembrane</keyword>
<feature type="transmembrane region" description="Helical" evidence="9">
    <location>
        <begin position="118"/>
        <end position="136"/>
    </location>
</feature>
<feature type="domain" description="G-protein coupled receptors family 1 profile" evidence="10">
    <location>
        <begin position="59"/>
        <end position="357"/>
    </location>
</feature>
<dbReference type="PANTHER" id="PTHR24225">
    <property type="entry name" value="CHEMOTACTIC RECEPTOR"/>
    <property type="match status" value="1"/>
</dbReference>
<dbReference type="SUPFAM" id="SSF81321">
    <property type="entry name" value="Family A G protein-coupled receptor-like"/>
    <property type="match status" value="1"/>
</dbReference>
<proteinExistence type="inferred from homology"/>
<dbReference type="Gene3D" id="1.20.1070.10">
    <property type="entry name" value="Rhodopsin 7-helix transmembrane proteins"/>
    <property type="match status" value="2"/>
</dbReference>
<dbReference type="InterPro" id="IPR000276">
    <property type="entry name" value="GPCR_Rhodpsn"/>
</dbReference>
<feature type="transmembrane region" description="Helical" evidence="9">
    <location>
        <begin position="78"/>
        <end position="98"/>
    </location>
</feature>
<evidence type="ECO:0000256" key="8">
    <source>
        <dbReference type="ARBA" id="ARBA00025736"/>
    </source>
</evidence>
<organism evidence="11">
    <name type="scientific">Xenopus tropicalis</name>
    <name type="common">Western clawed frog</name>
    <name type="synonym">Silurana tropicalis</name>
    <dbReference type="NCBI Taxonomy" id="8364"/>
    <lineage>
        <taxon>Eukaryota</taxon>
        <taxon>Metazoa</taxon>
        <taxon>Chordata</taxon>
        <taxon>Craniata</taxon>
        <taxon>Vertebrata</taxon>
        <taxon>Euteleostomi</taxon>
        <taxon>Amphibia</taxon>
        <taxon>Batrachia</taxon>
        <taxon>Anura</taxon>
        <taxon>Pipoidea</taxon>
        <taxon>Pipidae</taxon>
        <taxon>Xenopodinae</taxon>
        <taxon>Xenopus</taxon>
        <taxon>Silurana</taxon>
    </lineage>
</organism>
<feature type="transmembrane region" description="Helical" evidence="9">
    <location>
        <begin position="335"/>
        <end position="360"/>
    </location>
</feature>
<dbReference type="Pfam" id="PF00001">
    <property type="entry name" value="7tm_1"/>
    <property type="match status" value="2"/>
</dbReference>
<keyword evidence="4" id="KW-0297">G-protein coupled receptor</keyword>
<evidence type="ECO:0000256" key="2">
    <source>
        <dbReference type="ARBA" id="ARBA00022692"/>
    </source>
</evidence>
<evidence type="ECO:0000256" key="5">
    <source>
        <dbReference type="ARBA" id="ARBA00023136"/>
    </source>
</evidence>
<evidence type="ECO:0000256" key="1">
    <source>
        <dbReference type="ARBA" id="ARBA00004141"/>
    </source>
</evidence>
<evidence type="ECO:0000256" key="9">
    <source>
        <dbReference type="SAM" id="Phobius"/>
    </source>
</evidence>
<dbReference type="InterPro" id="IPR000826">
    <property type="entry name" value="Formyl_rcpt-rel"/>
</dbReference>
<keyword evidence="7" id="KW-0807">Transducer</keyword>
<keyword evidence="6" id="KW-0675">Receptor</keyword>
<dbReference type="InParanoid" id="A0A803JQI7"/>
<reference evidence="11" key="1">
    <citation type="journal article" date="2010" name="Science">
        <title>The genome of the Western clawed frog Xenopus tropicalis.</title>
        <authorList>
            <person name="Hellsten U."/>
            <person name="Harland R.M."/>
            <person name="Gilchrist M.J."/>
            <person name="Hendrix D."/>
            <person name="Jurka J."/>
            <person name="Kapitonov V."/>
            <person name="Ovcharenko I."/>
            <person name="Putnam N.H."/>
            <person name="Shu S."/>
            <person name="Taher L."/>
            <person name="Blitz I.L."/>
            <person name="Blumberg B."/>
            <person name="Dichmann D.S."/>
            <person name="Dubchak I."/>
            <person name="Amaya E."/>
            <person name="Detter J.C."/>
            <person name="Fletcher R."/>
            <person name="Gerhard D.S."/>
            <person name="Goodstein D."/>
            <person name="Graves T."/>
            <person name="Grigoriev I.V."/>
            <person name="Grimwood J."/>
            <person name="Kawashima T."/>
            <person name="Lindquist E."/>
            <person name="Lucas S.M."/>
            <person name="Mead P.E."/>
            <person name="Mitros T."/>
            <person name="Ogino H."/>
            <person name="Ohta Y."/>
            <person name="Poliakov A.V."/>
            <person name="Pollet N."/>
            <person name="Robert J."/>
            <person name="Salamov A."/>
            <person name="Sater A.K."/>
            <person name="Schmutz J."/>
            <person name="Terry A."/>
            <person name="Vize P.D."/>
            <person name="Warren W.C."/>
            <person name="Wells D."/>
            <person name="Wills A."/>
            <person name="Wilson R.K."/>
            <person name="Zimmerman L.B."/>
            <person name="Zorn A.M."/>
            <person name="Grainger R."/>
            <person name="Grammer T."/>
            <person name="Khokha M.K."/>
            <person name="Richardson P.M."/>
            <person name="Rokhsar D.S."/>
        </authorList>
    </citation>
    <scope>NUCLEOTIDE SEQUENCE [LARGE SCALE GENOMIC DNA]</scope>
    <source>
        <strain evidence="11">Nigerian</strain>
    </source>
</reference>
<name>A0A803JQI7_XENTR</name>
<keyword evidence="5 9" id="KW-0472">Membrane</keyword>
<evidence type="ECO:0000256" key="7">
    <source>
        <dbReference type="ARBA" id="ARBA00023224"/>
    </source>
</evidence>
<evidence type="ECO:0000259" key="10">
    <source>
        <dbReference type="PROSITE" id="PS50262"/>
    </source>
</evidence>
<dbReference type="Ensembl" id="ENSXETT00000106780">
    <property type="protein sequence ID" value="ENSXETP00000110247"/>
    <property type="gene ID" value="ENSXETG00000045903"/>
</dbReference>
<comment type="subcellular location">
    <subcellularLocation>
        <location evidence="1">Membrane</location>
        <topology evidence="1">Multi-pass membrane protein</topology>
    </subcellularLocation>
</comment>
<dbReference type="GeneTree" id="ENSGT00940000160642"/>
<sequence length="388" mass="43903">MHKKNSLLSTHSLHLQVQTMDFDDNCNTNLPTDFNKTSGIVQYTSFVLTVLTCAIGIVGNAIVIGVTGTIMKKHKCKIWFLNLALADLAFTLSLPLHAVALWTGNWPFGSHLCKLHNYSSTCNLYASIFTIVALNIDRVLSIAKPIWHLKFFSQRACFWTCAFIWTLTALLSLPVLFLSDEQMYDNKTECRMISVEQSMKRLHDNKEELSHNVEEDTPFGDIGMQLFNITLFFFPLPKPLGWCKIDLDDIVFITECILIPCLVMGYFIPLVVIVFSNVTIALQGSKSQGMRSPTLYRIITAVILFFFLTWTPVVSSEIILLAALRKRNIELVYKVYMIMPVLISIANTNCFLNPIIYVLAGTRVRGALSDFMSNTRLTFSRTSDLHSN</sequence>
<dbReference type="GO" id="GO:0004930">
    <property type="term" value="F:G protein-coupled receptor activity"/>
    <property type="evidence" value="ECO:0007669"/>
    <property type="project" value="UniProtKB-KW"/>
</dbReference>
<evidence type="ECO:0000256" key="6">
    <source>
        <dbReference type="ARBA" id="ARBA00023170"/>
    </source>
</evidence>
<dbReference type="InterPro" id="IPR017452">
    <property type="entry name" value="GPCR_Rhodpsn_7TM"/>
</dbReference>